<evidence type="ECO:0000313" key="2">
    <source>
        <dbReference type="EMBL" id="CDI02072.1"/>
    </source>
</evidence>
<dbReference type="Proteomes" id="UP000035760">
    <property type="component" value="Unassembled WGS sequence"/>
</dbReference>
<accession>W6M3B6</accession>
<dbReference type="InterPro" id="IPR021312">
    <property type="entry name" value="DUF2889"/>
</dbReference>
<sequence>MPLSTPAARQLLHNRVVQCWGYQREDGLWDIEGRMIDTKTYAFPNEDRGGQIQPGEPLHDMWIRLTVDPQFRIHDIEACTDSSPFSLCPTITRRYRLLIGERIGPGWSLKLRELFAGLNGCTHMTELLGPVATTMFQTVYGKRYDEDEAKAAEDRAPPPVLNTCHALASDSPVVKTRWPQAYTGSEGESPLKSPQLLDDCIT</sequence>
<dbReference type="OrthoDB" id="6862397at2"/>
<dbReference type="AlphaFoldDB" id="W6M3B6"/>
<evidence type="ECO:0008006" key="4">
    <source>
        <dbReference type="Google" id="ProtNLM"/>
    </source>
</evidence>
<name>W6M3B6_9GAMM</name>
<feature type="region of interest" description="Disordered" evidence="1">
    <location>
        <begin position="182"/>
        <end position="202"/>
    </location>
</feature>
<evidence type="ECO:0000256" key="1">
    <source>
        <dbReference type="SAM" id="MobiDB-lite"/>
    </source>
</evidence>
<keyword evidence="3" id="KW-1185">Reference proteome</keyword>
<proteinExistence type="predicted"/>
<protein>
    <recommendedName>
        <fullName evidence="4">DUF2889 domain-containing protein</fullName>
    </recommendedName>
</protein>
<dbReference type="STRING" id="1400863.BN873_240020"/>
<evidence type="ECO:0000313" key="3">
    <source>
        <dbReference type="Proteomes" id="UP000035760"/>
    </source>
</evidence>
<dbReference type="EMBL" id="CBTJ020000030">
    <property type="protein sequence ID" value="CDI02072.1"/>
    <property type="molecule type" value="Genomic_DNA"/>
</dbReference>
<organism evidence="2 3">
    <name type="scientific">Candidatus Competibacter denitrificans Run_A_D11</name>
    <dbReference type="NCBI Taxonomy" id="1400863"/>
    <lineage>
        <taxon>Bacteria</taxon>
        <taxon>Pseudomonadati</taxon>
        <taxon>Pseudomonadota</taxon>
        <taxon>Gammaproteobacteria</taxon>
        <taxon>Candidatus Competibacteraceae</taxon>
        <taxon>Candidatus Competibacter</taxon>
    </lineage>
</organism>
<dbReference type="Pfam" id="PF11136">
    <property type="entry name" value="DUF2889"/>
    <property type="match status" value="1"/>
</dbReference>
<reference evidence="2" key="1">
    <citation type="submission" date="2013-07" db="EMBL/GenBank/DDBJ databases">
        <authorList>
            <person name="McIlroy S."/>
        </authorList>
    </citation>
    <scope>NUCLEOTIDE SEQUENCE [LARGE SCALE GENOMIC DNA]</scope>
    <source>
        <strain evidence="2">Run_A_D11</strain>
    </source>
</reference>
<reference evidence="2" key="2">
    <citation type="submission" date="2014-03" db="EMBL/GenBank/DDBJ databases">
        <title>Candidatus Competibacter-lineage genomes retrieved from metagenomes reveal functional metabolic diversity.</title>
        <authorList>
            <person name="McIlroy S.J."/>
            <person name="Albertsen M."/>
            <person name="Andresen E.K."/>
            <person name="Saunders A.M."/>
            <person name="Kristiansen R."/>
            <person name="Stokholm-Bjerregaard M."/>
            <person name="Nielsen K.L."/>
            <person name="Nielsen P.H."/>
        </authorList>
    </citation>
    <scope>NUCLEOTIDE SEQUENCE</scope>
    <source>
        <strain evidence="2">Run_A_D11</strain>
    </source>
</reference>
<comment type="caution">
    <text evidence="2">The sequence shown here is derived from an EMBL/GenBank/DDBJ whole genome shotgun (WGS) entry which is preliminary data.</text>
</comment>
<gene>
    <name evidence="2" type="ORF">BN873_240020</name>
</gene>
<dbReference type="RefSeq" id="WP_048671824.1">
    <property type="nucleotide sequence ID" value="NZ_CBTJ020000030.1"/>
</dbReference>